<dbReference type="EMBL" id="JADZLT010000049">
    <property type="protein sequence ID" value="MBH0237752.1"/>
    <property type="molecule type" value="Genomic_DNA"/>
</dbReference>
<dbReference type="Gene3D" id="3.90.1200.10">
    <property type="match status" value="1"/>
</dbReference>
<dbReference type="Pfam" id="PF01636">
    <property type="entry name" value="APH"/>
    <property type="match status" value="1"/>
</dbReference>
<dbReference type="SUPFAM" id="SSF56112">
    <property type="entry name" value="Protein kinase-like (PK-like)"/>
    <property type="match status" value="1"/>
</dbReference>
<dbReference type="InterPro" id="IPR050249">
    <property type="entry name" value="Pseudomonas-type_ThrB"/>
</dbReference>
<keyword evidence="4" id="KW-1185">Reference proteome</keyword>
<evidence type="ECO:0000259" key="2">
    <source>
        <dbReference type="Pfam" id="PF01636"/>
    </source>
</evidence>
<feature type="domain" description="Aminoglycoside phosphotransferase" evidence="2">
    <location>
        <begin position="26"/>
        <end position="266"/>
    </location>
</feature>
<organism evidence="3 4">
    <name type="scientific">Methylobrevis albus</name>
    <dbReference type="NCBI Taxonomy" id="2793297"/>
    <lineage>
        <taxon>Bacteria</taxon>
        <taxon>Pseudomonadati</taxon>
        <taxon>Pseudomonadota</taxon>
        <taxon>Alphaproteobacteria</taxon>
        <taxon>Hyphomicrobiales</taxon>
        <taxon>Pleomorphomonadaceae</taxon>
        <taxon>Methylobrevis</taxon>
    </lineage>
</organism>
<dbReference type="Proteomes" id="UP000631694">
    <property type="component" value="Unassembled WGS sequence"/>
</dbReference>
<dbReference type="InterPro" id="IPR011009">
    <property type="entry name" value="Kinase-like_dom_sf"/>
</dbReference>
<sequence>MTAMVAAGAGRWGLSPRTDVRLLNISENATFLLDDPEEGRRLVLRLHRIGYHTAAEIHAELAWIDALRAGGVVETPAPLAATDGTRVLTLGSPGGLPPRQAVAFDFVPGREPAPSDELGPWFQRLGAVTARMQAQARAWQRPDGFVRKRWDFDAMIGSRPYWGRWQDGLGLDPAGRALIGRAAELIAARLDRFGSGPDRFGLIHADLRLANLLVDGDRLTIIDFDDCGLSWFAYDFAAAVSFFEHDPVVPALMQAWTAGFRSVAPLGDDVVAELPVFVMLRRILLVAWIASHAETPTAQEMGVPYTQQTLAMAEDLLTRFG</sequence>
<name>A0A931HZT0_9HYPH</name>
<dbReference type="GO" id="GO:0004413">
    <property type="term" value="F:homoserine kinase activity"/>
    <property type="evidence" value="ECO:0007669"/>
    <property type="project" value="TreeGrafter"/>
</dbReference>
<evidence type="ECO:0000313" key="4">
    <source>
        <dbReference type="Proteomes" id="UP000631694"/>
    </source>
</evidence>
<gene>
    <name evidence="3" type="ORF">I5731_07965</name>
</gene>
<comment type="similarity">
    <text evidence="1">Belongs to the pseudomonas-type ThrB family.</text>
</comment>
<dbReference type="PANTHER" id="PTHR21064">
    <property type="entry name" value="AMINOGLYCOSIDE PHOSPHOTRANSFERASE DOMAIN-CONTAINING PROTEIN-RELATED"/>
    <property type="match status" value="1"/>
</dbReference>
<proteinExistence type="inferred from homology"/>
<evidence type="ECO:0000256" key="1">
    <source>
        <dbReference type="ARBA" id="ARBA00038240"/>
    </source>
</evidence>
<protein>
    <submittedName>
        <fullName evidence="3">Phosphotransferase</fullName>
    </submittedName>
</protein>
<accession>A0A931HZT0</accession>
<dbReference type="InterPro" id="IPR002575">
    <property type="entry name" value="Aminoglycoside_PTrfase"/>
</dbReference>
<dbReference type="PANTHER" id="PTHR21064:SF6">
    <property type="entry name" value="AMINOGLYCOSIDE PHOSPHOTRANSFERASE DOMAIN-CONTAINING PROTEIN"/>
    <property type="match status" value="1"/>
</dbReference>
<evidence type="ECO:0000313" key="3">
    <source>
        <dbReference type="EMBL" id="MBH0237752.1"/>
    </source>
</evidence>
<dbReference type="GO" id="GO:0009088">
    <property type="term" value="P:threonine biosynthetic process"/>
    <property type="evidence" value="ECO:0007669"/>
    <property type="project" value="TreeGrafter"/>
</dbReference>
<comment type="caution">
    <text evidence="3">The sequence shown here is derived from an EMBL/GenBank/DDBJ whole genome shotgun (WGS) entry which is preliminary data.</text>
</comment>
<reference evidence="3" key="1">
    <citation type="submission" date="2020-12" db="EMBL/GenBank/DDBJ databases">
        <title>Methylobrevis albus sp. nov., isolated from fresh water lack sediment.</title>
        <authorList>
            <person name="Zou Q."/>
        </authorList>
    </citation>
    <scope>NUCLEOTIDE SEQUENCE</scope>
    <source>
        <strain evidence="3">L22</strain>
    </source>
</reference>
<dbReference type="AlphaFoldDB" id="A0A931HZT0"/>